<organism evidence="1 2">
    <name type="scientific">Heterorhabditis bacteriophora</name>
    <name type="common">Entomopathogenic nematode worm</name>
    <dbReference type="NCBI Taxonomy" id="37862"/>
    <lineage>
        <taxon>Eukaryota</taxon>
        <taxon>Metazoa</taxon>
        <taxon>Ecdysozoa</taxon>
        <taxon>Nematoda</taxon>
        <taxon>Chromadorea</taxon>
        <taxon>Rhabditida</taxon>
        <taxon>Rhabditina</taxon>
        <taxon>Rhabditomorpha</taxon>
        <taxon>Strongyloidea</taxon>
        <taxon>Heterorhabditidae</taxon>
        <taxon>Heterorhabditis</taxon>
    </lineage>
</organism>
<reference evidence="2" key="1">
    <citation type="submission" date="2016-11" db="UniProtKB">
        <authorList>
            <consortium name="WormBaseParasite"/>
        </authorList>
    </citation>
    <scope>IDENTIFICATION</scope>
</reference>
<evidence type="ECO:0000313" key="1">
    <source>
        <dbReference type="Proteomes" id="UP000095283"/>
    </source>
</evidence>
<accession>A0A1I7WBK3</accession>
<keyword evidence="1" id="KW-1185">Reference proteome</keyword>
<sequence length="245" mass="28697">MTRKMQSLRFEIGTHLIGQHMLGFNLRSLPACSRIVYAIHVRGRPLYKIEQQVMMYISIYVVEDIETYMCTGCRSLKDNNSQRNYGIVPTVRIRNGTFIDDPENHRRVHYYQLKSTARSLIRREVITECNSLRRKTSYEPTGHIRRNIMASISKPDYGNYIYFTIHKLVVIHYFILNHLLYTIFNLLKRAIMATLAVGYDAGLDTLHRTIQHNRINPIQPLVIGNIQHNPKFLNCLVIEKEVPKH</sequence>
<dbReference type="AlphaFoldDB" id="A0A1I7WBK3"/>
<protein>
    <submittedName>
        <fullName evidence="2">Uncharacterized protein</fullName>
    </submittedName>
</protein>
<dbReference type="WBParaSite" id="Hba_02064">
    <property type="protein sequence ID" value="Hba_02064"/>
    <property type="gene ID" value="Hba_02064"/>
</dbReference>
<dbReference type="Proteomes" id="UP000095283">
    <property type="component" value="Unplaced"/>
</dbReference>
<proteinExistence type="predicted"/>
<name>A0A1I7WBK3_HETBA</name>
<evidence type="ECO:0000313" key="2">
    <source>
        <dbReference type="WBParaSite" id="Hba_02064"/>
    </source>
</evidence>